<evidence type="ECO:0000313" key="2">
    <source>
        <dbReference type="EMBL" id="PRQ02817.1"/>
    </source>
</evidence>
<keyword evidence="3" id="KW-1185">Reference proteome</keyword>
<comment type="caution">
    <text evidence="2">The sequence shown here is derived from an EMBL/GenBank/DDBJ whole genome shotgun (WGS) entry which is preliminary data.</text>
</comment>
<sequence>MISWKGSVPGAVKPRGFDPLAEEGDRLRRPESSAQRLIQG</sequence>
<accession>A0A2S9YCI0</accession>
<evidence type="ECO:0000256" key="1">
    <source>
        <dbReference type="SAM" id="MobiDB-lite"/>
    </source>
</evidence>
<dbReference type="Proteomes" id="UP000237968">
    <property type="component" value="Unassembled WGS sequence"/>
</dbReference>
<name>A0A2S9YCI0_9BACT</name>
<organism evidence="2 3">
    <name type="scientific">Enhygromyxa salina</name>
    <dbReference type="NCBI Taxonomy" id="215803"/>
    <lineage>
        <taxon>Bacteria</taxon>
        <taxon>Pseudomonadati</taxon>
        <taxon>Myxococcota</taxon>
        <taxon>Polyangia</taxon>
        <taxon>Nannocystales</taxon>
        <taxon>Nannocystaceae</taxon>
        <taxon>Enhygromyxa</taxon>
    </lineage>
</organism>
<dbReference type="EMBL" id="PVNK01000111">
    <property type="protein sequence ID" value="PRQ02817.1"/>
    <property type="molecule type" value="Genomic_DNA"/>
</dbReference>
<feature type="region of interest" description="Disordered" evidence="1">
    <location>
        <begin position="1"/>
        <end position="40"/>
    </location>
</feature>
<protein>
    <submittedName>
        <fullName evidence="2">Uncharacterized protein</fullName>
    </submittedName>
</protein>
<gene>
    <name evidence="2" type="ORF">ENSA5_20820</name>
</gene>
<evidence type="ECO:0000313" key="3">
    <source>
        <dbReference type="Proteomes" id="UP000237968"/>
    </source>
</evidence>
<dbReference type="AlphaFoldDB" id="A0A2S9YCI0"/>
<reference evidence="2 3" key="1">
    <citation type="submission" date="2018-03" db="EMBL/GenBank/DDBJ databases">
        <title>Draft Genome Sequences of the Obligatory Marine Myxobacteria Enhygromyxa salina SWB005.</title>
        <authorList>
            <person name="Poehlein A."/>
            <person name="Moghaddam J.A."/>
            <person name="Harms H."/>
            <person name="Alanjari M."/>
            <person name="Koenig G.M."/>
            <person name="Daniel R."/>
            <person name="Schaeberle T.F."/>
        </authorList>
    </citation>
    <scope>NUCLEOTIDE SEQUENCE [LARGE SCALE GENOMIC DNA]</scope>
    <source>
        <strain evidence="2 3">SWB005</strain>
    </source>
</reference>
<proteinExistence type="predicted"/>